<dbReference type="EC" id="3.1.3.1" evidence="3"/>
<evidence type="ECO:0000313" key="4">
    <source>
        <dbReference type="Proteomes" id="UP001597441"/>
    </source>
</evidence>
<feature type="domain" description="PhoD-like phosphatase metallophosphatase" evidence="2">
    <location>
        <begin position="38"/>
        <end position="294"/>
    </location>
</feature>
<dbReference type="PANTHER" id="PTHR33987:SF1">
    <property type="entry name" value="CALCINEURIN-LIKE METALLO-PHOSPHOESTERASE SUPERFAMILY PROTEIN"/>
    <property type="match status" value="1"/>
</dbReference>
<gene>
    <name evidence="3" type="ORF">ACFSQS_06575</name>
</gene>
<dbReference type="Pfam" id="PF09423">
    <property type="entry name" value="PhoD"/>
    <property type="match status" value="1"/>
</dbReference>
<comment type="caution">
    <text evidence="3">The sequence shown here is derived from an EMBL/GenBank/DDBJ whole genome shotgun (WGS) entry which is preliminary data.</text>
</comment>
<dbReference type="InterPro" id="IPR038607">
    <property type="entry name" value="PhoD-like_sf"/>
</dbReference>
<name>A0ABW5JQP0_9FLAO</name>
<evidence type="ECO:0000256" key="1">
    <source>
        <dbReference type="SAM" id="SignalP"/>
    </source>
</evidence>
<feature type="chain" id="PRO_5045143942" evidence="1">
    <location>
        <begin position="20"/>
        <end position="357"/>
    </location>
</feature>
<dbReference type="GO" id="GO:0004035">
    <property type="term" value="F:alkaline phosphatase activity"/>
    <property type="evidence" value="ECO:0007669"/>
    <property type="project" value="UniProtKB-EC"/>
</dbReference>
<reference evidence="4" key="1">
    <citation type="journal article" date="2019" name="Int. J. Syst. Evol. Microbiol.">
        <title>The Global Catalogue of Microorganisms (GCM) 10K type strain sequencing project: providing services to taxonomists for standard genome sequencing and annotation.</title>
        <authorList>
            <consortium name="The Broad Institute Genomics Platform"/>
            <consortium name="The Broad Institute Genome Sequencing Center for Infectious Disease"/>
            <person name="Wu L."/>
            <person name="Ma J."/>
        </authorList>
    </citation>
    <scope>NUCLEOTIDE SEQUENCE [LARGE SCALE GENOMIC DNA]</scope>
    <source>
        <strain evidence="4">KCTC 42903</strain>
    </source>
</reference>
<dbReference type="PROSITE" id="PS51257">
    <property type="entry name" value="PROKAR_LIPOPROTEIN"/>
    <property type="match status" value="1"/>
</dbReference>
<accession>A0ABW5JQP0</accession>
<dbReference type="InterPro" id="IPR018946">
    <property type="entry name" value="PhoD-like_MPP"/>
</dbReference>
<dbReference type="EMBL" id="JBHULK010000002">
    <property type="protein sequence ID" value="MFD2534765.1"/>
    <property type="molecule type" value="Genomic_DNA"/>
</dbReference>
<proteinExistence type="predicted"/>
<dbReference type="InterPro" id="IPR029052">
    <property type="entry name" value="Metallo-depent_PP-like"/>
</dbReference>
<dbReference type="Proteomes" id="UP001597441">
    <property type="component" value="Unassembled WGS sequence"/>
</dbReference>
<dbReference type="Gene3D" id="3.60.21.70">
    <property type="entry name" value="PhoD-like phosphatase"/>
    <property type="match status" value="1"/>
</dbReference>
<evidence type="ECO:0000259" key="2">
    <source>
        <dbReference type="Pfam" id="PF09423"/>
    </source>
</evidence>
<dbReference type="PANTHER" id="PTHR33987">
    <property type="entry name" value="CALCINEURIN-LIKE METALLO-PHOSPHOESTERASE SUPERFAMILY PROTEIN"/>
    <property type="match status" value="1"/>
</dbReference>
<keyword evidence="1" id="KW-0732">Signal</keyword>
<dbReference type="RefSeq" id="WP_388015954.1">
    <property type="nucleotide sequence ID" value="NZ_JBHUDT010000002.1"/>
</dbReference>
<feature type="signal peptide" evidence="1">
    <location>
        <begin position="1"/>
        <end position="19"/>
    </location>
</feature>
<protein>
    <submittedName>
        <fullName evidence="3">Alkaline phosphatase D family protein</fullName>
        <ecNumber evidence="3">3.1.3.1</ecNumber>
    </submittedName>
</protein>
<keyword evidence="4" id="KW-1185">Reference proteome</keyword>
<dbReference type="SUPFAM" id="SSF56300">
    <property type="entry name" value="Metallo-dependent phosphatases"/>
    <property type="match status" value="1"/>
</dbReference>
<dbReference type="CDD" id="cd07389">
    <property type="entry name" value="MPP_PhoD"/>
    <property type="match status" value="1"/>
</dbReference>
<sequence>MAKAIFTMLLLALFFISCNTDTEKPKTKNHITKIAFGSCGYQNHDLPIFNNVVNHNADFFIFLGDNIYGDTKNMDTLKFKYNLLGTKPTYQNLKKNTTILATWDDHDFGWNDAGKEYPFKEESKDIFLDFFEEPESSSRRTHKGIYHSYMYDYEENKLQIILLDGRTFRDSLLPYNGEMDHDKRFSFYGKDYAPHTTKNATLLGEDQWIWLEKELQKPADIRIIGTGTQFGIEWNGYEAWANFPYEQKRMLNLIKSTKANGVVFISGDVHYSEISKLETDFYPIYDFTSSGLSSTWHYATPNKNRIEGPVMENHFGLITIDWDKDDTNLLMETWDINNNQRFEYTVKLKSITAFDIN</sequence>
<evidence type="ECO:0000313" key="3">
    <source>
        <dbReference type="EMBL" id="MFD2534765.1"/>
    </source>
</evidence>
<organism evidence="3 4">
    <name type="scientific">Gelatiniphilus marinus</name>
    <dbReference type="NCBI Taxonomy" id="1759464"/>
    <lineage>
        <taxon>Bacteria</taxon>
        <taxon>Pseudomonadati</taxon>
        <taxon>Bacteroidota</taxon>
        <taxon>Flavobacteriia</taxon>
        <taxon>Flavobacteriales</taxon>
        <taxon>Flavobacteriaceae</taxon>
        <taxon>Gelatiniphilus</taxon>
    </lineage>
</organism>
<keyword evidence="3" id="KW-0378">Hydrolase</keyword>